<accession>A0A9D4TQD5</accession>
<dbReference type="InterPro" id="IPR018506">
    <property type="entry name" value="Cyt_B5_heme-BS"/>
</dbReference>
<proteinExistence type="inferred from homology"/>
<evidence type="ECO:0000313" key="7">
    <source>
        <dbReference type="EMBL" id="KAI3431757.1"/>
    </source>
</evidence>
<dbReference type="EMBL" id="SIDB01000006">
    <property type="protein sequence ID" value="KAI3431757.1"/>
    <property type="molecule type" value="Genomic_DNA"/>
</dbReference>
<dbReference type="PROSITE" id="PS50255">
    <property type="entry name" value="CYTOCHROME_B5_2"/>
    <property type="match status" value="1"/>
</dbReference>
<feature type="compositionally biased region" description="Low complexity" evidence="5">
    <location>
        <begin position="261"/>
        <end position="284"/>
    </location>
</feature>
<feature type="region of interest" description="Disordered" evidence="5">
    <location>
        <begin position="232"/>
        <end position="284"/>
    </location>
</feature>
<dbReference type="FunFam" id="3.10.120.10:FF:000001">
    <property type="entry name" value="Cytochrome b5 reductase 4"/>
    <property type="match status" value="1"/>
</dbReference>
<evidence type="ECO:0000256" key="4">
    <source>
        <dbReference type="RuleBase" id="RU362121"/>
    </source>
</evidence>
<keyword evidence="3 4" id="KW-0408">Iron</keyword>
<evidence type="ECO:0000313" key="8">
    <source>
        <dbReference type="Proteomes" id="UP001055712"/>
    </source>
</evidence>
<reference evidence="7" key="2">
    <citation type="submission" date="2020-11" db="EMBL/GenBank/DDBJ databases">
        <authorList>
            <person name="Cecchin M."/>
            <person name="Marcolungo L."/>
            <person name="Rossato M."/>
            <person name="Girolomoni L."/>
            <person name="Cosentino E."/>
            <person name="Cuine S."/>
            <person name="Li-Beisson Y."/>
            <person name="Delledonne M."/>
            <person name="Ballottari M."/>
        </authorList>
    </citation>
    <scope>NUCLEOTIDE SEQUENCE</scope>
    <source>
        <strain evidence="7">211/11P</strain>
        <tissue evidence="7">Whole cell</tissue>
    </source>
</reference>
<dbReference type="InterPro" id="IPR001199">
    <property type="entry name" value="Cyt_B5-like_heme/steroid-bd"/>
</dbReference>
<feature type="compositionally biased region" description="Low complexity" evidence="5">
    <location>
        <begin position="232"/>
        <end position="248"/>
    </location>
</feature>
<dbReference type="GO" id="GO:0004128">
    <property type="term" value="F:cytochrome-b5 reductase activity, acting on NAD(P)H"/>
    <property type="evidence" value="ECO:0007669"/>
    <property type="project" value="TreeGrafter"/>
</dbReference>
<keyword evidence="1 4" id="KW-0349">Heme</keyword>
<evidence type="ECO:0000256" key="2">
    <source>
        <dbReference type="ARBA" id="ARBA00022723"/>
    </source>
</evidence>
<sequence length="284" mass="29417">MDGFSFPSLPKPKALPPKNPLLAAATVTDRSLPAARGTATEPAAAAQAGAAEGSASPAAAAAAAAAAGQDMGGLLAKPVALSRHQRIVPAPRRKVPFEKGYSQMDWVRLTQTHPDLAGLAGQRPRRGITMEEVAQHRTEDDAWTVLAGKVYNITHYLRFHPGGVPLLLKVAGKDGTALFTKFHAWVNYDFLLAKCLVGLLAPASAAGGGGGGGNAAAAPASSTAATRAAPAVADAAAARGSHRSSGGDAFREAGQEEEEQQQQPQAAQEEQQLGRQEQLWLSRQ</sequence>
<organism evidence="7 8">
    <name type="scientific">Chlorella vulgaris</name>
    <name type="common">Green alga</name>
    <dbReference type="NCBI Taxonomy" id="3077"/>
    <lineage>
        <taxon>Eukaryota</taxon>
        <taxon>Viridiplantae</taxon>
        <taxon>Chlorophyta</taxon>
        <taxon>core chlorophytes</taxon>
        <taxon>Trebouxiophyceae</taxon>
        <taxon>Chlorellales</taxon>
        <taxon>Chlorellaceae</taxon>
        <taxon>Chlorella clade</taxon>
        <taxon>Chlorella</taxon>
    </lineage>
</organism>
<evidence type="ECO:0000256" key="1">
    <source>
        <dbReference type="ARBA" id="ARBA00022617"/>
    </source>
</evidence>
<dbReference type="PROSITE" id="PS00191">
    <property type="entry name" value="CYTOCHROME_B5_1"/>
    <property type="match status" value="1"/>
</dbReference>
<dbReference type="GO" id="GO:0005737">
    <property type="term" value="C:cytoplasm"/>
    <property type="evidence" value="ECO:0007669"/>
    <property type="project" value="TreeGrafter"/>
</dbReference>
<dbReference type="AlphaFoldDB" id="A0A9D4TQD5"/>
<evidence type="ECO:0000256" key="5">
    <source>
        <dbReference type="SAM" id="MobiDB-lite"/>
    </source>
</evidence>
<dbReference type="PANTHER" id="PTHR46237:SF1">
    <property type="entry name" value="CYTOCHROME B5 REDUCTASE 4"/>
    <property type="match status" value="1"/>
</dbReference>
<dbReference type="InterPro" id="IPR051872">
    <property type="entry name" value="Cytochrome_b5/Flavoprotein_Rdt"/>
</dbReference>
<dbReference type="SUPFAM" id="SSF55856">
    <property type="entry name" value="Cytochrome b5-like heme/steroid binding domain"/>
    <property type="match status" value="1"/>
</dbReference>
<evidence type="ECO:0000259" key="6">
    <source>
        <dbReference type="PROSITE" id="PS50255"/>
    </source>
</evidence>
<dbReference type="PANTHER" id="PTHR46237">
    <property type="entry name" value="CYTOCHROME B5 REDUCTASE 4 FAMILY MEMBER"/>
    <property type="match status" value="1"/>
</dbReference>
<dbReference type="Pfam" id="PF00173">
    <property type="entry name" value="Cyt-b5"/>
    <property type="match status" value="1"/>
</dbReference>
<dbReference type="GO" id="GO:0020037">
    <property type="term" value="F:heme binding"/>
    <property type="evidence" value="ECO:0007669"/>
    <property type="project" value="UniProtKB-UniRule"/>
</dbReference>
<comment type="similarity">
    <text evidence="4">Belongs to the cytochrome b5 family.</text>
</comment>
<feature type="domain" description="Cytochrome b5 heme-binding" evidence="6">
    <location>
        <begin position="125"/>
        <end position="201"/>
    </location>
</feature>
<keyword evidence="2 4" id="KW-0479">Metal-binding</keyword>
<dbReference type="InterPro" id="IPR036400">
    <property type="entry name" value="Cyt_B5-like_heme/steroid_sf"/>
</dbReference>
<gene>
    <name evidence="7" type="ORF">D9Q98_004799</name>
</gene>
<dbReference type="GO" id="GO:0046872">
    <property type="term" value="F:metal ion binding"/>
    <property type="evidence" value="ECO:0007669"/>
    <property type="project" value="UniProtKB-UniRule"/>
</dbReference>
<keyword evidence="8" id="KW-1185">Reference proteome</keyword>
<reference evidence="7" key="1">
    <citation type="journal article" date="2019" name="Plant J.">
        <title>Chlorella vulgaris genome assembly and annotation reveals the molecular basis for metabolic acclimation to high light conditions.</title>
        <authorList>
            <person name="Cecchin M."/>
            <person name="Marcolungo L."/>
            <person name="Rossato M."/>
            <person name="Girolomoni L."/>
            <person name="Cosentino E."/>
            <person name="Cuine S."/>
            <person name="Li-Beisson Y."/>
            <person name="Delledonne M."/>
            <person name="Ballottari M."/>
        </authorList>
    </citation>
    <scope>NUCLEOTIDE SEQUENCE</scope>
    <source>
        <strain evidence="7">211/11P</strain>
    </source>
</reference>
<protein>
    <recommendedName>
        <fullName evidence="6">Cytochrome b5 heme-binding domain-containing protein</fullName>
    </recommendedName>
</protein>
<dbReference type="SMART" id="SM01117">
    <property type="entry name" value="Cyt-b5"/>
    <property type="match status" value="1"/>
</dbReference>
<dbReference type="Gene3D" id="3.10.120.10">
    <property type="entry name" value="Cytochrome b5-like heme/steroid binding domain"/>
    <property type="match status" value="1"/>
</dbReference>
<comment type="caution">
    <text evidence="7">The sequence shown here is derived from an EMBL/GenBank/DDBJ whole genome shotgun (WGS) entry which is preliminary data.</text>
</comment>
<evidence type="ECO:0000256" key="3">
    <source>
        <dbReference type="ARBA" id="ARBA00023004"/>
    </source>
</evidence>
<name>A0A9D4TQD5_CHLVU</name>
<dbReference type="Proteomes" id="UP001055712">
    <property type="component" value="Unassembled WGS sequence"/>
</dbReference>
<dbReference type="OrthoDB" id="432299at2759"/>